<evidence type="ECO:0008006" key="11">
    <source>
        <dbReference type="Google" id="ProtNLM"/>
    </source>
</evidence>
<proteinExistence type="inferred from homology"/>
<dbReference type="Pfam" id="PF17042">
    <property type="entry name" value="NBD_C"/>
    <property type="match status" value="1"/>
</dbReference>
<dbReference type="InterPro" id="IPR010737">
    <property type="entry name" value="4-carb_acid_sugar_kinase_N"/>
</dbReference>
<evidence type="ECO:0000259" key="8">
    <source>
        <dbReference type="Pfam" id="PF17042"/>
    </source>
</evidence>
<dbReference type="InterPro" id="IPR031475">
    <property type="entry name" value="NBD_C"/>
</dbReference>
<evidence type="ECO:0000256" key="4">
    <source>
        <dbReference type="ARBA" id="ARBA00022777"/>
    </source>
</evidence>
<dbReference type="Proteomes" id="UP000230821">
    <property type="component" value="Unassembled WGS sequence"/>
</dbReference>
<name>A0A2G6KEG5_9BACT</name>
<evidence type="ECO:0000256" key="2">
    <source>
        <dbReference type="ARBA" id="ARBA00022679"/>
    </source>
</evidence>
<keyword evidence="4" id="KW-0418">Kinase</keyword>
<dbReference type="GO" id="GO:0016301">
    <property type="term" value="F:kinase activity"/>
    <property type="evidence" value="ECO:0007669"/>
    <property type="project" value="UniProtKB-KW"/>
</dbReference>
<reference evidence="9 10" key="1">
    <citation type="submission" date="2017-10" db="EMBL/GenBank/DDBJ databases">
        <title>Novel microbial diversity and functional potential in the marine mammal oral microbiome.</title>
        <authorList>
            <person name="Dudek N.K."/>
            <person name="Sun C.L."/>
            <person name="Burstein D."/>
            <person name="Kantor R.S."/>
            <person name="Aliaga Goltsman D.S."/>
            <person name="Bik E.M."/>
            <person name="Thomas B.C."/>
            <person name="Banfield J.F."/>
            <person name="Relman D.A."/>
        </authorList>
    </citation>
    <scope>NUCLEOTIDE SEQUENCE [LARGE SCALE GENOMIC DNA]</scope>
    <source>
        <strain evidence="9">DOLJORAL78_47_16</strain>
    </source>
</reference>
<dbReference type="Pfam" id="PF07005">
    <property type="entry name" value="SBD_N"/>
    <property type="match status" value="1"/>
</dbReference>
<dbReference type="Gene3D" id="3.40.980.20">
    <property type="entry name" value="Four-carbon acid sugar kinase, nucleotide binding domain"/>
    <property type="match status" value="1"/>
</dbReference>
<comment type="caution">
    <text evidence="9">The sequence shown here is derived from an EMBL/GenBank/DDBJ whole genome shotgun (WGS) entry which is preliminary data.</text>
</comment>
<keyword evidence="2" id="KW-0808">Transferase</keyword>
<comment type="similarity">
    <text evidence="1">Belongs to the four-carbon acid sugar kinase family.</text>
</comment>
<accession>A0A2G6KEG5</accession>
<evidence type="ECO:0000256" key="1">
    <source>
        <dbReference type="ARBA" id="ARBA00005715"/>
    </source>
</evidence>
<evidence type="ECO:0000256" key="3">
    <source>
        <dbReference type="ARBA" id="ARBA00022741"/>
    </source>
</evidence>
<dbReference type="EMBL" id="PDSK01000092">
    <property type="protein sequence ID" value="PIE34083.1"/>
    <property type="molecule type" value="Genomic_DNA"/>
</dbReference>
<keyword evidence="6" id="KW-0119">Carbohydrate metabolism</keyword>
<evidence type="ECO:0000259" key="7">
    <source>
        <dbReference type="Pfam" id="PF07005"/>
    </source>
</evidence>
<evidence type="ECO:0000256" key="6">
    <source>
        <dbReference type="ARBA" id="ARBA00023277"/>
    </source>
</evidence>
<dbReference type="Gene3D" id="3.40.50.10840">
    <property type="entry name" value="Putative sugar-binding, N-terminal domain"/>
    <property type="match status" value="1"/>
</dbReference>
<gene>
    <name evidence="9" type="ORF">CSA56_09245</name>
</gene>
<feature type="domain" description="Four-carbon acid sugar kinase nucleotide binding" evidence="8">
    <location>
        <begin position="256"/>
        <end position="424"/>
    </location>
</feature>
<dbReference type="SUPFAM" id="SSF142764">
    <property type="entry name" value="YgbK-like"/>
    <property type="match status" value="1"/>
</dbReference>
<evidence type="ECO:0000256" key="5">
    <source>
        <dbReference type="ARBA" id="ARBA00022840"/>
    </source>
</evidence>
<dbReference type="InterPro" id="IPR042213">
    <property type="entry name" value="NBD_C_sf"/>
</dbReference>
<dbReference type="InterPro" id="IPR037051">
    <property type="entry name" value="4-carb_acid_sugar_kinase_N_sf"/>
</dbReference>
<keyword evidence="5" id="KW-0067">ATP-binding</keyword>
<evidence type="ECO:0000313" key="10">
    <source>
        <dbReference type="Proteomes" id="UP000230821"/>
    </source>
</evidence>
<feature type="domain" description="Four-carbon acid sugar kinase N-terminal" evidence="7">
    <location>
        <begin position="2"/>
        <end position="233"/>
    </location>
</feature>
<organism evidence="9 10">
    <name type="scientific">candidate division KSB3 bacterium</name>
    <dbReference type="NCBI Taxonomy" id="2044937"/>
    <lineage>
        <taxon>Bacteria</taxon>
        <taxon>candidate division KSB3</taxon>
    </lineage>
</organism>
<evidence type="ECO:0000313" key="9">
    <source>
        <dbReference type="EMBL" id="PIE34083.1"/>
    </source>
</evidence>
<dbReference type="AlphaFoldDB" id="A0A2G6KEG5"/>
<sequence>MIYIIADDLTGATDTGVQFSKQGYRTQVVIVTGADFQPIPDTRNVFSETDVLVIDTETREASPSTARHRIRHILEHLPANEDDIVYKKVDSTLRGNIGVELDECLNVLHKDVCVFTPSLPANKRITVEGYLIVQDQPLGLSEYYSGHLAPEDASYIPNVLESATDFPIARIDLKHVMRGEETILQKLRKLVKAGRKILVVDAINDTQLQHILQSCSRFEGSVLYSGSAGLANAISTGQHDTRQVTIQKPSPEKSVLIVSGSMNMTTLRQLEYLSASPLLCKISIDVKQLLNQTEACLQQARMTTVQALHDGHYALICPDPACLEEWQSQELLSEFHLTFRELGITIRDFLGRLTSAILEETQTNKLIVTGGDTAIGVCSALGLYNLTILDEFLPGIPLSSGVLKDRRRLNIATKAGGFGEEDALYIVLEKLIRLGK</sequence>
<keyword evidence="3" id="KW-0547">Nucleotide-binding</keyword>
<protein>
    <recommendedName>
        <fullName evidence="11">Serine kinase</fullName>
    </recommendedName>
</protein>
<dbReference type="GO" id="GO:0005524">
    <property type="term" value="F:ATP binding"/>
    <property type="evidence" value="ECO:0007669"/>
    <property type="project" value="UniProtKB-KW"/>
</dbReference>